<dbReference type="InterPro" id="IPR006530">
    <property type="entry name" value="YD"/>
</dbReference>
<dbReference type="PANTHER" id="PTHR11219">
    <property type="entry name" value="TENEURIN AND N-ACETYLGLUCOSAMINE-1-PHOSPHODIESTER ALPHA-N-ACETYLGLUCOSAMINIDASE"/>
    <property type="match status" value="1"/>
</dbReference>
<dbReference type="RefSeq" id="WP_378098911.1">
    <property type="nucleotide sequence ID" value="NZ_JBHSEP010000014.1"/>
</dbReference>
<evidence type="ECO:0000256" key="3">
    <source>
        <dbReference type="ARBA" id="ARBA00023157"/>
    </source>
</evidence>
<keyword evidence="3" id="KW-1015">Disulfide bond</keyword>
<proteinExistence type="predicted"/>
<protein>
    <submittedName>
        <fullName evidence="5">RHS repeat domain-containing protein</fullName>
    </submittedName>
</protein>
<evidence type="ECO:0000313" key="5">
    <source>
        <dbReference type="EMBL" id="MFC4600103.1"/>
    </source>
</evidence>
<evidence type="ECO:0000256" key="2">
    <source>
        <dbReference type="ARBA" id="ARBA00022737"/>
    </source>
</evidence>
<accession>A0ABV9FFW7</accession>
<evidence type="ECO:0000313" key="6">
    <source>
        <dbReference type="Proteomes" id="UP001596028"/>
    </source>
</evidence>
<dbReference type="InterPro" id="IPR056823">
    <property type="entry name" value="TEN-like_YD-shell"/>
</dbReference>
<keyword evidence="6" id="KW-1185">Reference proteome</keyword>
<keyword evidence="2" id="KW-0677">Repeat</keyword>
<dbReference type="Proteomes" id="UP001596028">
    <property type="component" value="Unassembled WGS sequence"/>
</dbReference>
<comment type="caution">
    <text evidence="5">The sequence shown here is derived from an EMBL/GenBank/DDBJ whole genome shotgun (WGS) entry which is preliminary data.</text>
</comment>
<feature type="domain" description="Teneurin-like YD-shell" evidence="4">
    <location>
        <begin position="69"/>
        <end position="453"/>
    </location>
</feature>
<dbReference type="EMBL" id="JBHSEP010000014">
    <property type="protein sequence ID" value="MFC4600103.1"/>
    <property type="molecule type" value="Genomic_DNA"/>
</dbReference>
<gene>
    <name evidence="5" type="ORF">ACFO3S_17790</name>
</gene>
<dbReference type="Gene3D" id="2.180.10.10">
    <property type="entry name" value="RHS repeat-associated core"/>
    <property type="match status" value="1"/>
</dbReference>
<dbReference type="NCBIfam" id="TIGR03696">
    <property type="entry name" value="Rhs_assc_core"/>
    <property type="match status" value="1"/>
</dbReference>
<dbReference type="Pfam" id="PF25023">
    <property type="entry name" value="TEN_YD-shell"/>
    <property type="match status" value="1"/>
</dbReference>
<sequence length="603" mass="65043">MRQSRLASGRTVDYWLEADGSRRPVAVNDADIERAYAYAGSSPLAASIVSRMPGDPARSQSIEYGYAGENVSSMLLSGKVNASLTYEYDDFFHVTNIRTTAGGSVSDIAIEYDRDDNLTRYGPFRFNRGGPLQAVDSMSDGAMDVRIEYDEYGQIAAVAYVLAGQEVYWESYAYDLRGFVTAATIESLEGTETIHYDYDADGQLTGVTRRGPDGQLTTEAYTYDSNKNRTSGTVNGSETVISAYGRHDVLQQAGDQAYVFDADGYLTSRGQDAFKYGVRGELLEATVTGATYTYTYDGLGRRVARDDADGRSTQYVYGSPDALHLLTASIDPDGEMTTYFYNEAGLLIALERGGSRYYVITDMVGTPKRVLDGSGGIVKSLRYDSYGRLLSDSNPGFRLEIGYAGGIEDRGTGLVRFGYRDYDAASGRWTARDPILLESGQANLYAYVNNNPVMMRDPCGQFCVGGSAYAGVGAGAKVCLTKEGFSSCVEGGFGAGGGLEVSPAEGLANNELVLEATAKATLGIASVTTGYKAAHQFDTDCRTSGAILKGDVGPFSADILDPRNSTFNAQAEGFKPQFKDMFKSGGFKAEAALKAKLCRNLRW</sequence>
<dbReference type="InterPro" id="IPR051216">
    <property type="entry name" value="Teneurin"/>
</dbReference>
<organism evidence="5 6">
    <name type="scientific">Cohnella hongkongensis</name>
    <dbReference type="NCBI Taxonomy" id="178337"/>
    <lineage>
        <taxon>Bacteria</taxon>
        <taxon>Bacillati</taxon>
        <taxon>Bacillota</taxon>
        <taxon>Bacilli</taxon>
        <taxon>Bacillales</taxon>
        <taxon>Paenibacillaceae</taxon>
        <taxon>Cohnella</taxon>
    </lineage>
</organism>
<keyword evidence="1" id="KW-0245">EGF-like domain</keyword>
<evidence type="ECO:0000259" key="4">
    <source>
        <dbReference type="Pfam" id="PF25023"/>
    </source>
</evidence>
<dbReference type="NCBIfam" id="TIGR01643">
    <property type="entry name" value="YD_repeat_2x"/>
    <property type="match status" value="2"/>
</dbReference>
<dbReference type="InterPro" id="IPR022385">
    <property type="entry name" value="Rhs_assc_core"/>
</dbReference>
<reference evidence="6" key="1">
    <citation type="journal article" date="2019" name="Int. J. Syst. Evol. Microbiol.">
        <title>The Global Catalogue of Microorganisms (GCM) 10K type strain sequencing project: providing services to taxonomists for standard genome sequencing and annotation.</title>
        <authorList>
            <consortium name="The Broad Institute Genomics Platform"/>
            <consortium name="The Broad Institute Genome Sequencing Center for Infectious Disease"/>
            <person name="Wu L."/>
            <person name="Ma J."/>
        </authorList>
    </citation>
    <scope>NUCLEOTIDE SEQUENCE [LARGE SCALE GENOMIC DNA]</scope>
    <source>
        <strain evidence="6">CCUG 49571</strain>
    </source>
</reference>
<dbReference type="PANTHER" id="PTHR11219:SF69">
    <property type="entry name" value="TENEURIN-A"/>
    <property type="match status" value="1"/>
</dbReference>
<evidence type="ECO:0000256" key="1">
    <source>
        <dbReference type="ARBA" id="ARBA00022536"/>
    </source>
</evidence>
<name>A0ABV9FFW7_9BACL</name>